<sequence>MDDSEQSAAAKVFGLPELLEHILEEIIDEQRNSKVAEGLQPLMCLAAVQRVNTTFHDTIMSSKKLQRLMVTPLEDKTTETSDQVCLLNGMLQLHLHGCEPQFDGDFALYVHEINPETCDMLKSDKFKEGSWRNARIQADPLATVDVGIIPDDAFGTGNWDLVHLTWSLKGDATLGELVDVYLEMIEFEQEHELVWRDREFHWVEK</sequence>
<dbReference type="EMBL" id="ML993608">
    <property type="protein sequence ID" value="KAF2163424.1"/>
    <property type="molecule type" value="Genomic_DNA"/>
</dbReference>
<reference evidence="1" key="1">
    <citation type="journal article" date="2020" name="Stud. Mycol.">
        <title>101 Dothideomycetes genomes: a test case for predicting lifestyles and emergence of pathogens.</title>
        <authorList>
            <person name="Haridas S."/>
            <person name="Albert R."/>
            <person name="Binder M."/>
            <person name="Bloem J."/>
            <person name="Labutti K."/>
            <person name="Salamov A."/>
            <person name="Andreopoulos B."/>
            <person name="Baker S."/>
            <person name="Barry K."/>
            <person name="Bills G."/>
            <person name="Bluhm B."/>
            <person name="Cannon C."/>
            <person name="Castanera R."/>
            <person name="Culley D."/>
            <person name="Daum C."/>
            <person name="Ezra D."/>
            <person name="Gonzalez J."/>
            <person name="Henrissat B."/>
            <person name="Kuo A."/>
            <person name="Liang C."/>
            <person name="Lipzen A."/>
            <person name="Lutzoni F."/>
            <person name="Magnuson J."/>
            <person name="Mondo S."/>
            <person name="Nolan M."/>
            <person name="Ohm R."/>
            <person name="Pangilinan J."/>
            <person name="Park H.-J."/>
            <person name="Ramirez L."/>
            <person name="Alfaro M."/>
            <person name="Sun H."/>
            <person name="Tritt A."/>
            <person name="Yoshinaga Y."/>
            <person name="Zwiers L.-H."/>
            <person name="Turgeon B."/>
            <person name="Goodwin S."/>
            <person name="Spatafora J."/>
            <person name="Crous P."/>
            <person name="Grigoriev I."/>
        </authorList>
    </citation>
    <scope>NUCLEOTIDE SEQUENCE</scope>
    <source>
        <strain evidence="1">ATCC 36951</strain>
    </source>
</reference>
<dbReference type="OrthoDB" id="3641410at2759"/>
<dbReference type="GeneID" id="54561205"/>
<accession>A0A6A6C8F0</accession>
<gene>
    <name evidence="1" type="ORF">M409DRAFT_26038</name>
</gene>
<dbReference type="RefSeq" id="XP_033664313.1">
    <property type="nucleotide sequence ID" value="XM_033807933.1"/>
</dbReference>
<dbReference type="AlphaFoldDB" id="A0A6A6C8F0"/>
<proteinExistence type="predicted"/>
<organism evidence="1 2">
    <name type="scientific">Zasmidium cellare ATCC 36951</name>
    <dbReference type="NCBI Taxonomy" id="1080233"/>
    <lineage>
        <taxon>Eukaryota</taxon>
        <taxon>Fungi</taxon>
        <taxon>Dikarya</taxon>
        <taxon>Ascomycota</taxon>
        <taxon>Pezizomycotina</taxon>
        <taxon>Dothideomycetes</taxon>
        <taxon>Dothideomycetidae</taxon>
        <taxon>Mycosphaerellales</taxon>
        <taxon>Mycosphaerellaceae</taxon>
        <taxon>Zasmidium</taxon>
    </lineage>
</organism>
<evidence type="ECO:0000313" key="2">
    <source>
        <dbReference type="Proteomes" id="UP000799537"/>
    </source>
</evidence>
<keyword evidence="2" id="KW-1185">Reference proteome</keyword>
<protein>
    <submittedName>
        <fullName evidence="1">Uncharacterized protein</fullName>
    </submittedName>
</protein>
<name>A0A6A6C8F0_ZASCE</name>
<dbReference type="Proteomes" id="UP000799537">
    <property type="component" value="Unassembled WGS sequence"/>
</dbReference>
<evidence type="ECO:0000313" key="1">
    <source>
        <dbReference type="EMBL" id="KAF2163424.1"/>
    </source>
</evidence>